<dbReference type="InterPro" id="IPR045584">
    <property type="entry name" value="Pilin-like"/>
</dbReference>
<proteinExistence type="predicted"/>
<name>A0ABU8X531_9BURK</name>
<feature type="transmembrane region" description="Helical" evidence="1">
    <location>
        <begin position="20"/>
        <end position="39"/>
    </location>
</feature>
<keyword evidence="1" id="KW-0812">Transmembrane</keyword>
<comment type="caution">
    <text evidence="2">The sequence shown here is derived from an EMBL/GenBank/DDBJ whole genome shotgun (WGS) entry which is preliminary data.</text>
</comment>
<evidence type="ECO:0000313" key="2">
    <source>
        <dbReference type="EMBL" id="MEJ8854898.1"/>
    </source>
</evidence>
<dbReference type="PROSITE" id="PS00409">
    <property type="entry name" value="PROKAR_NTER_METHYL"/>
    <property type="match status" value="1"/>
</dbReference>
<accession>A0ABU8X531</accession>
<protein>
    <submittedName>
        <fullName evidence="2">PilW family protein</fullName>
    </submittedName>
</protein>
<dbReference type="NCBIfam" id="TIGR02532">
    <property type="entry name" value="IV_pilin_GFxxxE"/>
    <property type="match status" value="1"/>
</dbReference>
<dbReference type="SUPFAM" id="SSF54523">
    <property type="entry name" value="Pili subunits"/>
    <property type="match status" value="1"/>
</dbReference>
<organism evidence="2 3">
    <name type="scientific">Variovorax robiniae</name>
    <dbReference type="NCBI Taxonomy" id="1836199"/>
    <lineage>
        <taxon>Bacteria</taxon>
        <taxon>Pseudomonadati</taxon>
        <taxon>Pseudomonadota</taxon>
        <taxon>Betaproteobacteria</taxon>
        <taxon>Burkholderiales</taxon>
        <taxon>Comamonadaceae</taxon>
        <taxon>Variovorax</taxon>
    </lineage>
</organism>
<dbReference type="Pfam" id="PF07963">
    <property type="entry name" value="N_methyl"/>
    <property type="match status" value="1"/>
</dbReference>
<keyword evidence="1" id="KW-0472">Membrane</keyword>
<dbReference type="Pfam" id="PF16074">
    <property type="entry name" value="PilW"/>
    <property type="match status" value="1"/>
</dbReference>
<keyword evidence="1" id="KW-1133">Transmembrane helix</keyword>
<evidence type="ECO:0000313" key="3">
    <source>
        <dbReference type="Proteomes" id="UP001367030"/>
    </source>
</evidence>
<dbReference type="Proteomes" id="UP001367030">
    <property type="component" value="Unassembled WGS sequence"/>
</dbReference>
<evidence type="ECO:0000256" key="1">
    <source>
        <dbReference type="SAM" id="Phobius"/>
    </source>
</evidence>
<keyword evidence="3" id="KW-1185">Reference proteome</keyword>
<sequence length="254" mass="26957">MRSRHILRAVQQAGFTLVELMVAIAIALFLLAAVLNVYLNMKNTFNAQDDLAQLQDSQRLALTMLTTTIQSAGYFVDPLNTLRNVVFDDPPTVTRADGSSYTFAKEQVITGTTGTGTGAASDSVTVRYQRASGDGLMNCQGGTYSGGTSAVTVNTFRLNANNELTCTLDDGTGANAPVALATNVSGFSVRYGVDTNDDGTLDTYMPASGIEAASPKLWGRVYTARVTLQFARRNADGSAGTATVVQVINLMNKK</sequence>
<dbReference type="EMBL" id="JBBKZS010000003">
    <property type="protein sequence ID" value="MEJ8854898.1"/>
    <property type="molecule type" value="Genomic_DNA"/>
</dbReference>
<dbReference type="RefSeq" id="WP_340334987.1">
    <property type="nucleotide sequence ID" value="NZ_JBBKZS010000003.1"/>
</dbReference>
<reference evidence="2 3" key="1">
    <citation type="submission" date="2024-03" db="EMBL/GenBank/DDBJ databases">
        <title>Novel species of the genus Variovorax.</title>
        <authorList>
            <person name="Liu Q."/>
            <person name="Xin Y.-H."/>
        </authorList>
    </citation>
    <scope>NUCLEOTIDE SEQUENCE [LARGE SCALE GENOMIC DNA]</scope>
    <source>
        <strain evidence="2 3">KACC 18901</strain>
    </source>
</reference>
<dbReference type="InterPro" id="IPR012902">
    <property type="entry name" value="N_methyl_site"/>
</dbReference>
<dbReference type="InterPro" id="IPR032092">
    <property type="entry name" value="PilW"/>
</dbReference>
<gene>
    <name evidence="2" type="ORF">WKW79_09990</name>
</gene>